<evidence type="ECO:0000259" key="2">
    <source>
        <dbReference type="PROSITE" id="PS50022"/>
    </source>
</evidence>
<name>A0AAD9Q5J7_ACRCE</name>
<evidence type="ECO:0000256" key="1">
    <source>
        <dbReference type="SAM" id="SignalP"/>
    </source>
</evidence>
<dbReference type="Proteomes" id="UP001249851">
    <property type="component" value="Unassembled WGS sequence"/>
</dbReference>
<feature type="chain" id="PRO_5042160742" evidence="1">
    <location>
        <begin position="25"/>
        <end position="117"/>
    </location>
</feature>
<accession>A0AAD9Q5J7</accession>
<reference evidence="3" key="2">
    <citation type="journal article" date="2023" name="Science">
        <title>Genomic signatures of disease resistance in endangered staghorn corals.</title>
        <authorList>
            <person name="Vollmer S.V."/>
            <person name="Selwyn J.D."/>
            <person name="Despard B.A."/>
            <person name="Roesel C.L."/>
        </authorList>
    </citation>
    <scope>NUCLEOTIDE SEQUENCE</scope>
    <source>
        <strain evidence="3">K2</strain>
    </source>
</reference>
<dbReference type="PANTHER" id="PTHR45713">
    <property type="entry name" value="FTP DOMAIN-CONTAINING PROTEIN"/>
    <property type="match status" value="1"/>
</dbReference>
<keyword evidence="4" id="KW-1185">Reference proteome</keyword>
<reference evidence="3" key="1">
    <citation type="journal article" date="2023" name="G3 (Bethesda)">
        <title>Whole genome assembly and annotation of the endangered Caribbean coral Acropora cervicornis.</title>
        <authorList>
            <person name="Selwyn J.D."/>
            <person name="Vollmer S.V."/>
        </authorList>
    </citation>
    <scope>NUCLEOTIDE SEQUENCE</scope>
    <source>
        <strain evidence="3">K2</strain>
    </source>
</reference>
<evidence type="ECO:0000313" key="4">
    <source>
        <dbReference type="Proteomes" id="UP001249851"/>
    </source>
</evidence>
<gene>
    <name evidence="3" type="ORF">P5673_023425</name>
</gene>
<dbReference type="PANTHER" id="PTHR45713:SF6">
    <property type="entry name" value="F5_8 TYPE C DOMAIN-CONTAINING PROTEIN"/>
    <property type="match status" value="1"/>
</dbReference>
<dbReference type="Pfam" id="PF22633">
    <property type="entry name" value="F5_F8_type_C_2"/>
    <property type="match status" value="1"/>
</dbReference>
<dbReference type="InterPro" id="IPR051941">
    <property type="entry name" value="BG_Antigen-Binding_Lectin"/>
</dbReference>
<sequence length="117" mass="12799">MNSFLQKSSALIVVNIFLLDLALYQNATQSSVYSEGIKTGVASLAVDGNKNRDWNQGFCIHTASQNDPWWRVDLGASLPVAEVVIVNRLCTSSSPCANHMNAFEIRIGGKENGTQKR</sequence>
<dbReference type="Gene3D" id="2.60.120.260">
    <property type="entry name" value="Galactose-binding domain-like"/>
    <property type="match status" value="1"/>
</dbReference>
<proteinExistence type="predicted"/>
<comment type="caution">
    <text evidence="3">The sequence shown here is derived from an EMBL/GenBank/DDBJ whole genome shotgun (WGS) entry which is preliminary data.</text>
</comment>
<dbReference type="SUPFAM" id="SSF49785">
    <property type="entry name" value="Galactose-binding domain-like"/>
    <property type="match status" value="1"/>
</dbReference>
<keyword evidence="1" id="KW-0732">Signal</keyword>
<dbReference type="InterPro" id="IPR008979">
    <property type="entry name" value="Galactose-bd-like_sf"/>
</dbReference>
<dbReference type="AlphaFoldDB" id="A0AAD9Q5J7"/>
<protein>
    <submittedName>
        <fullName evidence="3">Fucolectin-5</fullName>
    </submittedName>
</protein>
<dbReference type="EMBL" id="JARQWQ010000065">
    <property type="protein sequence ID" value="KAK2555073.1"/>
    <property type="molecule type" value="Genomic_DNA"/>
</dbReference>
<dbReference type="InterPro" id="IPR000421">
    <property type="entry name" value="FA58C"/>
</dbReference>
<feature type="signal peptide" evidence="1">
    <location>
        <begin position="1"/>
        <end position="24"/>
    </location>
</feature>
<evidence type="ECO:0000313" key="3">
    <source>
        <dbReference type="EMBL" id="KAK2555073.1"/>
    </source>
</evidence>
<feature type="domain" description="F5/8 type C" evidence="2">
    <location>
        <begin position="11"/>
        <end position="117"/>
    </location>
</feature>
<dbReference type="PROSITE" id="PS50022">
    <property type="entry name" value="FA58C_3"/>
    <property type="match status" value="1"/>
</dbReference>
<organism evidence="3 4">
    <name type="scientific">Acropora cervicornis</name>
    <name type="common">Staghorn coral</name>
    <dbReference type="NCBI Taxonomy" id="6130"/>
    <lineage>
        <taxon>Eukaryota</taxon>
        <taxon>Metazoa</taxon>
        <taxon>Cnidaria</taxon>
        <taxon>Anthozoa</taxon>
        <taxon>Hexacorallia</taxon>
        <taxon>Scleractinia</taxon>
        <taxon>Astrocoeniina</taxon>
        <taxon>Acroporidae</taxon>
        <taxon>Acropora</taxon>
    </lineage>
</organism>